<dbReference type="AlphaFoldDB" id="A0A7S8FAZ7"/>
<evidence type="ECO:0000259" key="1">
    <source>
        <dbReference type="Pfam" id="PF16747"/>
    </source>
</evidence>
<organism evidence="2 3">
    <name type="scientific">Candidatus Nitrospira kreftii</name>
    <dbReference type="NCBI Taxonomy" id="2652173"/>
    <lineage>
        <taxon>Bacteria</taxon>
        <taxon>Pseudomonadati</taxon>
        <taxon>Nitrospirota</taxon>
        <taxon>Nitrospiria</taxon>
        <taxon>Nitrospirales</taxon>
        <taxon>Nitrospiraceae</taxon>
        <taxon>Nitrospira</taxon>
    </lineage>
</organism>
<feature type="domain" description="Surface-adhesin protein E-like" evidence="1">
    <location>
        <begin position="42"/>
        <end position="159"/>
    </location>
</feature>
<accession>A0A7S8FAZ7</accession>
<dbReference type="EMBL" id="CP047423">
    <property type="protein sequence ID" value="QPD02501.1"/>
    <property type="molecule type" value="Genomic_DNA"/>
</dbReference>
<evidence type="ECO:0000313" key="3">
    <source>
        <dbReference type="Proteomes" id="UP000593737"/>
    </source>
</evidence>
<dbReference type="KEGG" id="nkf:Nkreftii_000275"/>
<dbReference type="InterPro" id="IPR031939">
    <property type="entry name" value="Adhesin_E-like"/>
</dbReference>
<evidence type="ECO:0000313" key="2">
    <source>
        <dbReference type="EMBL" id="QPD02501.1"/>
    </source>
</evidence>
<name>A0A7S8FAZ7_9BACT</name>
<gene>
    <name evidence="2" type="ORF">Nkreftii_000275</name>
</gene>
<sequence>MPQVLALGFLLSVLLMLASCGDSSYQVRQPLGYGMMPPGETWVAIDSAYQAPSRHMVYFDPTTIRRDGGLATLWQVTDYKSMQGNAPFGQFLMSPHRFFSTKSHKEFDCVNKRVRLLTSSEHSQHMGTGVQHAVVVAQGFGLRVEPGSINEALWKVACGKK</sequence>
<dbReference type="Pfam" id="PF16747">
    <property type="entry name" value="Adhesin_E"/>
    <property type="match status" value="1"/>
</dbReference>
<dbReference type="Proteomes" id="UP000593737">
    <property type="component" value="Chromosome"/>
</dbReference>
<proteinExistence type="predicted"/>
<protein>
    <recommendedName>
        <fullName evidence="1">Surface-adhesin protein E-like domain-containing protein</fullName>
    </recommendedName>
</protein>
<reference evidence="2 3" key="1">
    <citation type="journal article" date="2020" name="ISME J.">
        <title>Enrichment and physiological characterization of a novel comammox Nitrospira indicates ammonium inhibition of complete nitrification.</title>
        <authorList>
            <person name="Sakoula D."/>
            <person name="Koch H."/>
            <person name="Frank J."/>
            <person name="Jetten M.S.M."/>
            <person name="van Kessel M.A.H.J."/>
            <person name="Lucker S."/>
        </authorList>
    </citation>
    <scope>NUCLEOTIDE SEQUENCE [LARGE SCALE GENOMIC DNA]</scope>
    <source>
        <strain evidence="2">Comreactor17</strain>
    </source>
</reference>